<dbReference type="EMBL" id="CAFBLU010000025">
    <property type="protein sequence ID" value="CAB4879669.1"/>
    <property type="molecule type" value="Genomic_DNA"/>
</dbReference>
<reference evidence="1" key="1">
    <citation type="submission" date="2020-05" db="EMBL/GenBank/DDBJ databases">
        <authorList>
            <person name="Chiriac C."/>
            <person name="Salcher M."/>
            <person name="Ghai R."/>
            <person name="Kavagutti S V."/>
        </authorList>
    </citation>
    <scope>NUCLEOTIDE SEQUENCE</scope>
</reference>
<name>A0A6J7EH77_9ZZZZ</name>
<protein>
    <submittedName>
        <fullName evidence="1">Unannotated protein</fullName>
    </submittedName>
</protein>
<evidence type="ECO:0000313" key="1">
    <source>
        <dbReference type="EMBL" id="CAB4879669.1"/>
    </source>
</evidence>
<accession>A0A6J7EH77</accession>
<gene>
    <name evidence="1" type="ORF">UFOPK3444_01279</name>
</gene>
<proteinExistence type="predicted"/>
<dbReference type="AlphaFoldDB" id="A0A6J7EH77"/>
<organism evidence="1">
    <name type="scientific">freshwater metagenome</name>
    <dbReference type="NCBI Taxonomy" id="449393"/>
    <lineage>
        <taxon>unclassified sequences</taxon>
        <taxon>metagenomes</taxon>
        <taxon>ecological metagenomes</taxon>
    </lineage>
</organism>
<sequence length="71" mass="7357">MNGRPELKIITPNASAEESAAIAAALGQFMRQTAPAAVTAGPSIPAWQRASLAEGVAREYSSPVEQFGFPA</sequence>